<evidence type="ECO:0000256" key="7">
    <source>
        <dbReference type="ARBA" id="ARBA00023004"/>
    </source>
</evidence>
<dbReference type="RefSeq" id="WP_114298791.1">
    <property type="nucleotide sequence ID" value="NZ_QPJT01000020.1"/>
</dbReference>
<dbReference type="SUPFAM" id="SSF53146">
    <property type="entry name" value="Nitrogenase accessory factor-like"/>
    <property type="match status" value="1"/>
</dbReference>
<dbReference type="PROSITE" id="PS01305">
    <property type="entry name" value="MOAA_NIFB_PQQE"/>
    <property type="match status" value="1"/>
</dbReference>
<evidence type="ECO:0000256" key="4">
    <source>
        <dbReference type="ARBA" id="ARBA00022485"/>
    </source>
</evidence>
<evidence type="ECO:0000256" key="1">
    <source>
        <dbReference type="ARBA" id="ARBA00001966"/>
    </source>
</evidence>
<dbReference type="InterPro" id="IPR005980">
    <property type="entry name" value="Nase_CF_NifB"/>
</dbReference>
<dbReference type="SUPFAM" id="SSF53807">
    <property type="entry name" value="Helical backbone' metal receptor"/>
    <property type="match status" value="1"/>
</dbReference>
<evidence type="ECO:0000256" key="5">
    <source>
        <dbReference type="ARBA" id="ARBA00022691"/>
    </source>
</evidence>
<keyword evidence="6" id="KW-0479">Metal-binding</keyword>
<protein>
    <recommendedName>
        <fullName evidence="3">FeMo cofactor biosynthesis protein NifB</fullName>
    </recommendedName>
    <alternativeName>
        <fullName evidence="11">Nitrogenase cofactor maturase NifB</fullName>
    </alternativeName>
    <alternativeName>
        <fullName evidence="10">Radical SAM assemblase NifB</fullName>
    </alternativeName>
</protein>
<evidence type="ECO:0000256" key="10">
    <source>
        <dbReference type="ARBA" id="ARBA00030926"/>
    </source>
</evidence>
<organism evidence="14 15">
    <name type="scientific">Anaerobacterium chartisolvens</name>
    <dbReference type="NCBI Taxonomy" id="1297424"/>
    <lineage>
        <taxon>Bacteria</taxon>
        <taxon>Bacillati</taxon>
        <taxon>Bacillota</taxon>
        <taxon>Clostridia</taxon>
        <taxon>Eubacteriales</taxon>
        <taxon>Oscillospiraceae</taxon>
        <taxon>Anaerobacterium</taxon>
    </lineage>
</organism>
<evidence type="ECO:0000256" key="2">
    <source>
        <dbReference type="ARBA" id="ARBA00003522"/>
    </source>
</evidence>
<dbReference type="InterPro" id="IPR050152">
    <property type="entry name" value="ChlB/BchB/BchZ"/>
</dbReference>
<dbReference type="UniPathway" id="UPA00782"/>
<dbReference type="GO" id="GO:0016163">
    <property type="term" value="F:nitrogenase activity"/>
    <property type="evidence" value="ECO:0007669"/>
    <property type="project" value="InterPro"/>
</dbReference>
<evidence type="ECO:0000259" key="13">
    <source>
        <dbReference type="PROSITE" id="PS51918"/>
    </source>
</evidence>
<dbReference type="SFLD" id="SFLDF00281">
    <property type="entry name" value="FeMo_cofactor_biosynthesis_pro"/>
    <property type="match status" value="1"/>
</dbReference>
<reference evidence="14 15" key="1">
    <citation type="submission" date="2018-07" db="EMBL/GenBank/DDBJ databases">
        <title>Genomic Encyclopedia of Type Strains, Phase IV (KMG-IV): sequencing the most valuable type-strain genomes for metagenomic binning, comparative biology and taxonomic classification.</title>
        <authorList>
            <person name="Goeker M."/>
        </authorList>
    </citation>
    <scope>NUCLEOTIDE SEQUENCE [LARGE SCALE GENOMIC DNA]</scope>
    <source>
        <strain evidence="14 15">DSM 27016</strain>
    </source>
</reference>
<dbReference type="InterPro" id="IPR003731">
    <property type="entry name" value="Di-Nase_FeMo-co_biosynth"/>
</dbReference>
<dbReference type="InterPro" id="IPR000318">
    <property type="entry name" value="Nase_comp1_CS"/>
</dbReference>
<dbReference type="PANTHER" id="PTHR33712">
    <property type="entry name" value="LIGHT-INDEPENDENT PROTOCHLOROPHYLLIDE REDUCTASE SUBUNIT B"/>
    <property type="match status" value="1"/>
</dbReference>
<dbReference type="CDD" id="cd01335">
    <property type="entry name" value="Radical_SAM"/>
    <property type="match status" value="1"/>
</dbReference>
<dbReference type="NCBIfam" id="TIGR01290">
    <property type="entry name" value="nifB"/>
    <property type="match status" value="1"/>
</dbReference>
<comment type="function">
    <text evidence="2">Involved in the biosynthesis of the iron-molybdenum cofactor (FeMo-co or M-cluster) found in the dinitrogenase enzyme of the nitrogenase complex in nitrogen-fixing microorganisms. NifB catalyzes the crucial step of radical SAM-dependent carbide insertion that occurs concomitant with the insertion of a 9th sulfur and the rearrangement/coupling of two [4Fe-4S] clusters into a [8Fe-9S-C] cluster, the precursor to the M-cluster.</text>
</comment>
<evidence type="ECO:0000256" key="12">
    <source>
        <dbReference type="RuleBase" id="RU004021"/>
    </source>
</evidence>
<dbReference type="Gene3D" id="1.20.89.10">
    <property type="entry name" value="Nitrogenase Molybdenum-iron Protein, subunit B, domain 4"/>
    <property type="match status" value="1"/>
</dbReference>
<dbReference type="GO" id="GO:0032324">
    <property type="term" value="P:molybdopterin cofactor biosynthetic process"/>
    <property type="evidence" value="ECO:0007669"/>
    <property type="project" value="UniProtKB-ARBA"/>
</dbReference>
<dbReference type="OrthoDB" id="9800746at2"/>
<dbReference type="SFLD" id="SFLDG01067">
    <property type="entry name" value="SPASM/twitch_domain_containing"/>
    <property type="match status" value="1"/>
</dbReference>
<comment type="similarity">
    <text evidence="12">Belongs to the NifD/NifK/NifE/NifN family.</text>
</comment>
<dbReference type="SMART" id="SM00729">
    <property type="entry name" value="Elp3"/>
    <property type="match status" value="1"/>
</dbReference>
<dbReference type="PROSITE" id="PS51918">
    <property type="entry name" value="RADICAL_SAM"/>
    <property type="match status" value="1"/>
</dbReference>
<dbReference type="CDD" id="cd00852">
    <property type="entry name" value="NifB"/>
    <property type="match status" value="1"/>
</dbReference>
<dbReference type="InterPro" id="IPR007197">
    <property type="entry name" value="rSAM"/>
</dbReference>
<keyword evidence="15" id="KW-1185">Reference proteome</keyword>
<comment type="caution">
    <text evidence="14">The sequence shown here is derived from an EMBL/GenBank/DDBJ whole genome shotgun (WGS) entry which is preliminary data.</text>
</comment>
<dbReference type="PROSITE" id="PS00699">
    <property type="entry name" value="NITROGENASE_1_1"/>
    <property type="match status" value="1"/>
</dbReference>
<dbReference type="InterPro" id="IPR013785">
    <property type="entry name" value="Aldolase_TIM"/>
</dbReference>
<evidence type="ECO:0000313" key="15">
    <source>
        <dbReference type="Proteomes" id="UP000253034"/>
    </source>
</evidence>
<name>A0A369AUK6_9FIRM</name>
<evidence type="ECO:0000313" key="14">
    <source>
        <dbReference type="EMBL" id="RCX12723.1"/>
    </source>
</evidence>
<dbReference type="InterPro" id="IPR036105">
    <property type="entry name" value="DiNase_FeMo-co_biosyn_sf"/>
</dbReference>
<feature type="domain" description="Radical SAM core" evidence="13">
    <location>
        <begin position="493"/>
        <end position="735"/>
    </location>
</feature>
<proteinExistence type="inferred from homology"/>
<keyword evidence="9 12" id="KW-0535">Nitrogen fixation</keyword>
<keyword evidence="4" id="KW-0004">4Fe-4S</keyword>
<dbReference type="InterPro" id="IPR000510">
    <property type="entry name" value="Nase/OxRdtase_comp1"/>
</dbReference>
<dbReference type="Gene3D" id="3.20.20.70">
    <property type="entry name" value="Aldolase class I"/>
    <property type="match status" value="1"/>
</dbReference>
<dbReference type="SFLD" id="SFLDS00029">
    <property type="entry name" value="Radical_SAM"/>
    <property type="match status" value="1"/>
</dbReference>
<gene>
    <name evidence="14" type="ORF">DFR58_12022</name>
</gene>
<dbReference type="SFLD" id="SFLDG01068">
    <property type="entry name" value="FeMo_cofactor_biosynthesis_pro"/>
    <property type="match status" value="1"/>
</dbReference>
<accession>A0A369AUK6</accession>
<dbReference type="Gene3D" id="3.30.420.130">
    <property type="entry name" value="Dinitrogenase iron-molybdenum cofactor biosynthesis domain"/>
    <property type="match status" value="1"/>
</dbReference>
<keyword evidence="8" id="KW-0411">Iron-sulfur</keyword>
<evidence type="ECO:0000256" key="3">
    <source>
        <dbReference type="ARBA" id="ARBA00021702"/>
    </source>
</evidence>
<evidence type="ECO:0000256" key="8">
    <source>
        <dbReference type="ARBA" id="ARBA00023014"/>
    </source>
</evidence>
<dbReference type="InterPro" id="IPR034165">
    <property type="entry name" value="NifB_C"/>
</dbReference>
<keyword evidence="5" id="KW-0949">S-adenosyl-L-methionine</keyword>
<dbReference type="Pfam" id="PF04055">
    <property type="entry name" value="Radical_SAM"/>
    <property type="match status" value="1"/>
</dbReference>
<dbReference type="Pfam" id="PF00148">
    <property type="entry name" value="Oxidored_nitro"/>
    <property type="match status" value="1"/>
</dbReference>
<dbReference type="GO" id="GO:0046872">
    <property type="term" value="F:metal ion binding"/>
    <property type="evidence" value="ECO:0007669"/>
    <property type="project" value="UniProtKB-KW"/>
</dbReference>
<evidence type="ECO:0000256" key="11">
    <source>
        <dbReference type="ARBA" id="ARBA00032102"/>
    </source>
</evidence>
<evidence type="ECO:0000256" key="9">
    <source>
        <dbReference type="ARBA" id="ARBA00023231"/>
    </source>
</evidence>
<dbReference type="InterPro" id="IPR058240">
    <property type="entry name" value="rSAM_sf"/>
</dbReference>
<dbReference type="PANTHER" id="PTHR33712:SF7">
    <property type="entry name" value="LIGHT-INDEPENDENT PROTOCHLOROPHYLLIDE REDUCTASE SUBUNIT B"/>
    <property type="match status" value="1"/>
</dbReference>
<dbReference type="Pfam" id="PF02579">
    <property type="entry name" value="Nitro_FeMo-Co"/>
    <property type="match status" value="1"/>
</dbReference>
<dbReference type="InterPro" id="IPR000385">
    <property type="entry name" value="MoaA_NifB_PqqE_Fe-S-bd_CS"/>
</dbReference>
<sequence>MKNRNFTNLNINPCKVCMPMGAVMAFKGIENSMVMLHGSQGCSTYIRRHMAGHYNEPIDIASSSLNEEGTVYGGEKNLKKGLKNLIELYNPDVIGVATTCLAETIGEDIKRITSEFAESEGLEKDRIIPMSTAGYGGTGFEGYFSALLSIVKSIAKDSRPNGKINVIVGNVSPGDVRNIKDILDSFSIDYIILPDISDTLDSPYSKEYSRIPKGGTRLEDIRRMAGSSATIELGVTIPEALSPGQYLLSAYNVPLYKCPIPMGIENTDLFVNILSQLSGRPVPERLVSERGRMLDGMIDSHKYNGEGRAVIYGEPELVYAVGRLCFENGIKPVLIATGSQNGEIKQLFKEYFSKNGMSPDEEGKNGDFPLIIDDTDFETIQDYSVKLEANILIGNSDGKIITEKEGIPLVRIGFPIHDRMGGQRQVYTGYNGSMRLIDDITNTLLENKYEGYRKRMYSKYYQPENQVQPANDSRTADIDKKTQSHPCYSSGAACSNARMHIPVAPACNISCNYCNRKFDCVNESRPGVTSEVLTPEQAAEKFVMVKSKLKNLKVIGIAGPGDALANFSNTKKSIELIKKLDPDITFCLSTNGLMLPYYAEELIALGVSHVTITINTIDPTIGAKIYREINFMGMKLYGEQAAKLLLDNQLIGLRMLSSRGIVCKVNIVMIKGVNDSHIPEVVKKVKECGAFMTNIMPLIPASGSVFENMELTNNRDLTEMRKKCEVDLKQMYHCKQCRADAIGILGEDVHGEFERNSCKGCAPAPAEAGRKETVYLFAVASKSGIMIDQHFGHAEEFYIYESRDSKIKLLEKRNVDKYCSESECDSEESKIEKTIKAIEDCNAVLVLRIGYRPAKALEEKGISVIQTCERIEAGIRQAVKEIEEARVVLGARS</sequence>
<dbReference type="InterPro" id="IPR006638">
    <property type="entry name" value="Elp3/MiaA/NifB-like_rSAM"/>
</dbReference>
<dbReference type="Gene3D" id="3.40.50.1980">
    <property type="entry name" value="Nitrogenase molybdenum iron protein domain"/>
    <property type="match status" value="3"/>
</dbReference>
<evidence type="ECO:0000256" key="6">
    <source>
        <dbReference type="ARBA" id="ARBA00022723"/>
    </source>
</evidence>
<comment type="cofactor">
    <cofactor evidence="1">
        <name>[4Fe-4S] cluster</name>
        <dbReference type="ChEBI" id="CHEBI:49883"/>
    </cofactor>
</comment>
<keyword evidence="7" id="KW-0408">Iron</keyword>
<dbReference type="AlphaFoldDB" id="A0A369AUK6"/>
<dbReference type="Proteomes" id="UP000253034">
    <property type="component" value="Unassembled WGS sequence"/>
</dbReference>
<dbReference type="EMBL" id="QPJT01000020">
    <property type="protein sequence ID" value="RCX12723.1"/>
    <property type="molecule type" value="Genomic_DNA"/>
</dbReference>
<dbReference type="SUPFAM" id="SSF102114">
    <property type="entry name" value="Radical SAM enzymes"/>
    <property type="match status" value="1"/>
</dbReference>
<dbReference type="GO" id="GO:0051539">
    <property type="term" value="F:4 iron, 4 sulfur cluster binding"/>
    <property type="evidence" value="ECO:0007669"/>
    <property type="project" value="UniProtKB-KW"/>
</dbReference>